<reference evidence="1" key="1">
    <citation type="submission" date="2020-05" db="EMBL/GenBank/DDBJ databases">
        <title>Large-scale comparative analyses of tick genomes elucidate their genetic diversity and vector capacities.</title>
        <authorList>
            <person name="Jia N."/>
            <person name="Wang J."/>
            <person name="Shi W."/>
            <person name="Du L."/>
            <person name="Sun Y."/>
            <person name="Zhan W."/>
            <person name="Jiang J."/>
            <person name="Wang Q."/>
            <person name="Zhang B."/>
            <person name="Ji P."/>
            <person name="Sakyi L.B."/>
            <person name="Cui X."/>
            <person name="Yuan T."/>
            <person name="Jiang B."/>
            <person name="Yang W."/>
            <person name="Lam T.T.-Y."/>
            <person name="Chang Q."/>
            <person name="Ding S."/>
            <person name="Wang X."/>
            <person name="Zhu J."/>
            <person name="Ruan X."/>
            <person name="Zhao L."/>
            <person name="Wei J."/>
            <person name="Que T."/>
            <person name="Du C."/>
            <person name="Cheng J."/>
            <person name="Dai P."/>
            <person name="Han X."/>
            <person name="Huang E."/>
            <person name="Gao Y."/>
            <person name="Liu J."/>
            <person name="Shao H."/>
            <person name="Ye R."/>
            <person name="Li L."/>
            <person name="Wei W."/>
            <person name="Wang X."/>
            <person name="Wang C."/>
            <person name="Yang T."/>
            <person name="Huo Q."/>
            <person name="Li W."/>
            <person name="Guo W."/>
            <person name="Chen H."/>
            <person name="Zhou L."/>
            <person name="Ni X."/>
            <person name="Tian J."/>
            <person name="Zhou Y."/>
            <person name="Sheng Y."/>
            <person name="Liu T."/>
            <person name="Pan Y."/>
            <person name="Xia L."/>
            <person name="Li J."/>
            <person name="Zhao F."/>
            <person name="Cao W."/>
        </authorList>
    </citation>
    <scope>NUCLEOTIDE SEQUENCE</scope>
    <source>
        <strain evidence="1">Dsil-2018</strain>
    </source>
</reference>
<organism evidence="1 2">
    <name type="scientific">Dermacentor silvarum</name>
    <name type="common">Tick</name>
    <dbReference type="NCBI Taxonomy" id="543639"/>
    <lineage>
        <taxon>Eukaryota</taxon>
        <taxon>Metazoa</taxon>
        <taxon>Ecdysozoa</taxon>
        <taxon>Arthropoda</taxon>
        <taxon>Chelicerata</taxon>
        <taxon>Arachnida</taxon>
        <taxon>Acari</taxon>
        <taxon>Parasitiformes</taxon>
        <taxon>Ixodida</taxon>
        <taxon>Ixodoidea</taxon>
        <taxon>Ixodidae</taxon>
        <taxon>Rhipicephalinae</taxon>
        <taxon>Dermacentor</taxon>
    </lineage>
</organism>
<dbReference type="Proteomes" id="UP000821865">
    <property type="component" value="Chromosome 1"/>
</dbReference>
<proteinExistence type="predicted"/>
<evidence type="ECO:0000313" key="1">
    <source>
        <dbReference type="EMBL" id="KAH7979772.1"/>
    </source>
</evidence>
<keyword evidence="2" id="KW-1185">Reference proteome</keyword>
<gene>
    <name evidence="1" type="ORF">HPB49_010954</name>
</gene>
<sequence length="364" mass="40429">MASHLLWKRRIDYGGSRREVSHPNSEEVAEDCKQQLSNDIKLRRGQENPLLRQSKPSGQGHRRYLVAYTSSEVPGRHRNFGATDGGDCATGKAWQQRPAVTSGISASVEDHSAGAVASEGQRETDLRSLADQCRVLELEVELARLRQNGSGSSRESGHAFSVQNRCGELRRYSKCLAGVLPKFPSEAEAPVWFESVESALKAYEVPGGFWGQIVFPLVAEKVPFLSTRLSPAEHKEYLKIKETVLDELKLSAGEYLKRFLGSGRRANEGWRPYATRLQSYLHFYLDSRGVSTFEELVKLLVADQLKKNLSDDALRYVTLQEGKAWLKAPDLAALLRTLEEAQGKNSAGKQVKQKPAESQSASNA</sequence>
<protein>
    <submittedName>
        <fullName evidence="1">Uncharacterized protein</fullName>
    </submittedName>
</protein>
<name>A0ACB8DZ15_DERSI</name>
<comment type="caution">
    <text evidence="1">The sequence shown here is derived from an EMBL/GenBank/DDBJ whole genome shotgun (WGS) entry which is preliminary data.</text>
</comment>
<evidence type="ECO:0000313" key="2">
    <source>
        <dbReference type="Proteomes" id="UP000821865"/>
    </source>
</evidence>
<dbReference type="EMBL" id="CM023470">
    <property type="protein sequence ID" value="KAH7979772.1"/>
    <property type="molecule type" value="Genomic_DNA"/>
</dbReference>
<accession>A0ACB8DZ15</accession>